<dbReference type="InterPro" id="IPR006626">
    <property type="entry name" value="PbH1"/>
</dbReference>
<dbReference type="InterPro" id="IPR012334">
    <property type="entry name" value="Pectin_lyas_fold"/>
</dbReference>
<dbReference type="SMART" id="SM00710">
    <property type="entry name" value="PbH1"/>
    <property type="match status" value="11"/>
</dbReference>
<evidence type="ECO:0000313" key="6">
    <source>
        <dbReference type="Proteomes" id="UP000054717"/>
    </source>
</evidence>
<keyword evidence="6" id="KW-1185">Reference proteome</keyword>
<dbReference type="SMART" id="SM00912">
    <property type="entry name" value="Haemagg_act"/>
    <property type="match status" value="1"/>
</dbReference>
<evidence type="ECO:0000259" key="4">
    <source>
        <dbReference type="SMART" id="SM00912"/>
    </source>
</evidence>
<comment type="subcellular location">
    <subcellularLocation>
        <location evidence="1">Secreted</location>
    </subcellularLocation>
</comment>
<dbReference type="Pfam" id="PF05860">
    <property type="entry name" value="TPS"/>
    <property type="match status" value="1"/>
</dbReference>
<evidence type="ECO:0000256" key="1">
    <source>
        <dbReference type="ARBA" id="ARBA00004613"/>
    </source>
</evidence>
<keyword evidence="3" id="KW-0732">Signal</keyword>
<dbReference type="InterPro" id="IPR041286">
    <property type="entry name" value="MBG_2"/>
</dbReference>
<dbReference type="SUPFAM" id="SSF51126">
    <property type="entry name" value="Pectin lyase-like"/>
    <property type="match status" value="1"/>
</dbReference>
<sequence length="2070" mass="202698">MSDITCLRTRKHRRAWERAIRRLARRAARHAGVAIVPSLLPVIALFVAPPALALPLGGQVASGNVTIGTPAPNTMAITQGTPKGIVNWNSFSIGANETVNIAQPSAQAVLLNRVVGSQASTIAGRMNANGQVFLVNPAGVLFARGASVNVGSLVASTLGISDRDFLAGKYRFASASPQAGGQVVNQGTITAGEHGTVALLGAQVDNSGTVSAKLGTVAMGAGSDITLDFAGDGLTMLKVNGAAAQALARNSGVLAADGGQVLMSVQTADALAATVLNQTGTVRAQSVAERNGRIVLDGGAAGVTEVAGSVDATGGVGLKGGNIDVTGYQVAVHDGARIDASGAAGGGRVRVGGGAAGKEADIHNADAVWMGPGAQVRADALVTGNGGNVVIYGTNAARVYGMLTAKGGAQSGNGGLIETSARFLDVAGAEIDASALHGVGGTWVLDPHDVDIVADSSALDFATSSDTTGWTFSPVSPTGSASRLGVGQITGQLNQGVSVTVNTGASGTDLGTIKVLTNITKGGDRNAALTLNAAGSIHIDTYASTGAALVFTTPQIGVAQGLADTGRLDVNLNANVEGRNPSASVTVNGMVVGGVPTHPGIATNGGNLVINGAASPGNAASVELTYAAIDTTVGRTGTGTGGSITIRGSSPFDTGVSLSNSTMTSGSGAITIEGHGGTRYFSPEASNYDYVDAFGSGVSITNTALRTTSGAVSVTGFGATGDPTTTAGLGPGALSGDGVQMSNNSSINSTSGAVTIRGTAAGSTAAQLSVQGDGVAIAGSRIITGGAMSIDGTGAVAGAATTTTTVSGVGDGVVISNATITSAGALDITGRGATAGGARSTIGGAGVYVATSRLTSSGGDVTIDGTSAAGQPRDTSTVDHFGGVVIQSSDVGATTGNLSIFGVAPPGVAPAGGVVVTGMNASQNLGIHANGNVRIFGIGNVDSGVALAGTPGNGDGQAPVRGLVSSAAGSVDIRGGENANASFYGYGLALDAVNVQASAPGQTVSLTGSTPADANAILFSDTTVSAGSTGTIIVRADNAGGESTVFSDSNAFFSAPSGTIVFVPGKVGPDFAIVNDDAQTINVWGLNGGFTVGPSILGAVSSSIDTVVIGSTSHTGQIAVNACNYRGCPSPAQVIYNNLTLENQGTGSKGIALLNRLSVQASRGGAYTPGKLTFASAGPVTQGAQGITAGIVTLTGLGPFELTNGANVFSTLALVNSGNATVVGTGNFSIAGTFRSSPQSAATPVTFASFDNATQTVTQIGSGGIVTPAGNTSVTALAGTGTPGTGVITVADPLVKTSPGRSTLTLNAADTVIFAGNISAPGGPLDIKADAGNRIAIHGYRGESPGVRIGLSTNGGNVTLGTGATASGYGGSSVTVADADIDARATSAQTTDGSITIHGVAPAYNAGVPQTAGVDIDDARLLAGGGGIELAGRAHVPTSTPGSGVLVRNSQTAAALQPGPSQLTTTSGAIRVYGTGSGAGAVGVALLDGSSITTTGGPIDLRGAITDTGTGTPSPTYGLLLLSGSINASAPGGTVSLAGSTTTADAGIAYGAVPLPANSGLVAGPFSISTGPQGLVTMRSSNNGAATSLIGRSAAQSIDAQGGSLFISPASVDPSTFDVTAQNAVPITLFGTNATQGLSIDAATYQTFSTTLQTLVLGSSTQTGHISVRGPCEGGSACAQRPAVATGLTLQNTGAGSQGIDLPSGISLPGKTLALASSGIVTDPGGIQAQSLLLAGGGDFTLTDAGNDVNTLALAGAHDVSFKESHGFTIGPVSAQGFDGATGRAATIDGTQSTVTGNLAAISENGRVSLGSMGSPTHLSAGGSIDLVMQNVVLDNAAGGTLSAGNGWRVWVRSRDQQENRGGIDPGGALPNFYGCVYGGICSWNGLRSLAVVPGNSNHFVYAERPTLAVTIGGQTRSRGSANGPFGFTVSGLLRGDQQGNSLAAGPLGSPATTESPGGTYPISGTFSSPTGYNVVVTPGTLTVQDPLANGGVFNRSGLQPLFTAQEDSFVYESNLGGVNICVGTNQPILALQEAEGAADTLAAEWKRVRSRPNLNNCLVVNGQHGCGEF</sequence>
<dbReference type="InterPro" id="IPR011050">
    <property type="entry name" value="Pectin_lyase_fold/virulence"/>
</dbReference>
<comment type="caution">
    <text evidence="5">The sequence shown here is derived from an EMBL/GenBank/DDBJ whole genome shotgun (WGS) entry which is preliminary data.</text>
</comment>
<dbReference type="PANTHER" id="PTHR12338">
    <property type="entry name" value="AUTOTRANSPORTER"/>
    <property type="match status" value="1"/>
</dbReference>
<evidence type="ECO:0000256" key="3">
    <source>
        <dbReference type="ARBA" id="ARBA00022729"/>
    </source>
</evidence>
<dbReference type="STRING" id="326475.AWB66_01285"/>
<organism evidence="5 6">
    <name type="scientific">Caballeronia telluris</name>
    <dbReference type="NCBI Taxonomy" id="326475"/>
    <lineage>
        <taxon>Bacteria</taxon>
        <taxon>Pseudomonadati</taxon>
        <taxon>Pseudomonadota</taxon>
        <taxon>Betaproteobacteria</taxon>
        <taxon>Burkholderiales</taxon>
        <taxon>Burkholderiaceae</taxon>
        <taxon>Caballeronia</taxon>
    </lineage>
</organism>
<dbReference type="PANTHER" id="PTHR12338:SF8">
    <property type="entry name" value="HEME_HEMOPEXIN-BINDING PROTEIN"/>
    <property type="match status" value="1"/>
</dbReference>
<gene>
    <name evidence="5" type="ORF">AWB66_01285</name>
</gene>
<proteinExistence type="predicted"/>
<dbReference type="InterPro" id="IPR050909">
    <property type="entry name" value="Bact_Autotransporter_VF"/>
</dbReference>
<dbReference type="NCBIfam" id="TIGR01901">
    <property type="entry name" value="adhes_NPXG"/>
    <property type="match status" value="1"/>
</dbReference>
<accession>A0A158FVB2</accession>
<dbReference type="Pfam" id="PF18676">
    <property type="entry name" value="MBG_2"/>
    <property type="match status" value="1"/>
</dbReference>
<dbReference type="InterPro" id="IPR008638">
    <property type="entry name" value="FhaB/CdiA-like_TPS"/>
</dbReference>
<feature type="domain" description="Filamentous haemagglutinin FhaB/tRNA nuclease CdiA-like TPS" evidence="4">
    <location>
        <begin position="51"/>
        <end position="164"/>
    </location>
</feature>
<protein>
    <submittedName>
        <fullName evidence="5">Filamentous hemagglutinin-like protein</fullName>
    </submittedName>
</protein>
<evidence type="ECO:0000313" key="5">
    <source>
        <dbReference type="EMBL" id="SAL23786.1"/>
    </source>
</evidence>
<evidence type="ECO:0000256" key="2">
    <source>
        <dbReference type="ARBA" id="ARBA00022525"/>
    </source>
</evidence>
<dbReference type="GO" id="GO:0005576">
    <property type="term" value="C:extracellular region"/>
    <property type="evidence" value="ECO:0007669"/>
    <property type="project" value="UniProtKB-SubCell"/>
</dbReference>
<dbReference type="RefSeq" id="WP_087629449.1">
    <property type="nucleotide sequence ID" value="NZ_FCNZ02000004.1"/>
</dbReference>
<dbReference type="Proteomes" id="UP000054717">
    <property type="component" value="Unassembled WGS sequence"/>
</dbReference>
<name>A0A158FVB2_9BURK</name>
<dbReference type="Gene3D" id="2.160.20.10">
    <property type="entry name" value="Single-stranded right-handed beta-helix, Pectin lyase-like"/>
    <property type="match status" value="1"/>
</dbReference>
<reference evidence="5" key="1">
    <citation type="submission" date="2016-01" db="EMBL/GenBank/DDBJ databases">
        <authorList>
            <person name="Peeters Charlotte."/>
        </authorList>
    </citation>
    <scope>NUCLEOTIDE SEQUENCE</scope>
    <source>
        <strain evidence="5">LMG 22936</strain>
    </source>
</reference>
<keyword evidence="2" id="KW-0964">Secreted</keyword>
<dbReference type="EMBL" id="FCNZ02000004">
    <property type="protein sequence ID" value="SAL23786.1"/>
    <property type="molecule type" value="Genomic_DNA"/>
</dbReference>